<dbReference type="Proteomes" id="UP000315344">
    <property type="component" value="Unassembled WGS sequence"/>
</dbReference>
<evidence type="ECO:0000256" key="1">
    <source>
        <dbReference type="PROSITE-ProRule" id="PRU00473"/>
    </source>
</evidence>
<evidence type="ECO:0000313" key="5">
    <source>
        <dbReference type="Proteomes" id="UP000315344"/>
    </source>
</evidence>
<dbReference type="SUPFAM" id="SSF103088">
    <property type="entry name" value="OmpA-like"/>
    <property type="match status" value="1"/>
</dbReference>
<feature type="region of interest" description="Disordered" evidence="2">
    <location>
        <begin position="160"/>
        <end position="180"/>
    </location>
</feature>
<reference evidence="4 5" key="1">
    <citation type="journal article" date="2017" name="Nat. Commun.">
        <title>In situ click chemistry generation of cyclooxygenase-2 inhibitors.</title>
        <authorList>
            <person name="Bhardwaj A."/>
            <person name="Kaur J."/>
            <person name="Wuest M."/>
            <person name="Wuest F."/>
        </authorList>
    </citation>
    <scope>NUCLEOTIDE SEQUENCE [LARGE SCALE GENOMIC DNA]</scope>
    <source>
        <strain evidence="4">S2_012_000_R3_94</strain>
    </source>
</reference>
<dbReference type="InterPro" id="IPR006665">
    <property type="entry name" value="OmpA-like"/>
</dbReference>
<dbReference type="InterPro" id="IPR050330">
    <property type="entry name" value="Bact_OuterMem_StrucFunc"/>
</dbReference>
<gene>
    <name evidence="4" type="ORF">DI616_13115</name>
</gene>
<dbReference type="AlphaFoldDB" id="A0A533I765"/>
<organism evidence="4 5">
    <name type="scientific">Paracoccus denitrificans</name>
    <dbReference type="NCBI Taxonomy" id="266"/>
    <lineage>
        <taxon>Bacteria</taxon>
        <taxon>Pseudomonadati</taxon>
        <taxon>Pseudomonadota</taxon>
        <taxon>Alphaproteobacteria</taxon>
        <taxon>Rhodobacterales</taxon>
        <taxon>Paracoccaceae</taxon>
        <taxon>Paracoccus</taxon>
    </lineage>
</organism>
<dbReference type="PANTHER" id="PTHR30329">
    <property type="entry name" value="STATOR ELEMENT OF FLAGELLAR MOTOR COMPLEX"/>
    <property type="match status" value="1"/>
</dbReference>
<dbReference type="CDD" id="cd07185">
    <property type="entry name" value="OmpA_C-like"/>
    <property type="match status" value="1"/>
</dbReference>
<proteinExistence type="predicted"/>
<evidence type="ECO:0000256" key="2">
    <source>
        <dbReference type="SAM" id="MobiDB-lite"/>
    </source>
</evidence>
<dbReference type="PROSITE" id="PS51123">
    <property type="entry name" value="OMPA_2"/>
    <property type="match status" value="1"/>
</dbReference>
<dbReference type="Pfam" id="PF00691">
    <property type="entry name" value="OmpA"/>
    <property type="match status" value="1"/>
</dbReference>
<dbReference type="InterPro" id="IPR036737">
    <property type="entry name" value="OmpA-like_sf"/>
</dbReference>
<comment type="caution">
    <text evidence="4">The sequence shown here is derived from an EMBL/GenBank/DDBJ whole genome shotgun (WGS) entry which is preliminary data.</text>
</comment>
<feature type="compositionally biased region" description="Basic and acidic residues" evidence="2">
    <location>
        <begin position="1"/>
        <end position="31"/>
    </location>
</feature>
<name>A0A533I765_PARDE</name>
<dbReference type="Gene3D" id="3.30.1330.60">
    <property type="entry name" value="OmpA-like domain"/>
    <property type="match status" value="1"/>
</dbReference>
<sequence length="468" mass="49626">MTAPARKDSHSRDERRISNTEASKFEAERNASMRGLSKVLKQEINAGLTADDLECVDGSDRPCADGVALISPGGVAVEVTTNGRIVLGPMAQQKYSVNEDGSLRARGSNTAAAREAAEAVAPSVEALLGAGRGEVRRETVASSDARSSAEDFETSLTEALRAATQSASDDDDDDDGDSGRDLAKVALAGLGALAVGEMLSGQRQVALNTGDRVIVTRRDGSEQVLKDDNALLRQAGNEVQTENFSDGSSRTVVSRPDGSQIITIRGADLTVLRRVHVAADGSETVLIDDSVEVPPVEIASLPPAPAPEAAPTNEAQLREALAQEAAVNRRFTLNQVRTIPEVRNLVAPVDISAITFDTGSAAINPDQARQLATLGTVIEDVIAANPREIFLIEGHTDAVGATTYNLALSDRRAESVALALSEYFNVPPENLVVQGYGEEYLKIPVLTDERQNRRASVRRITDLLASAQ</sequence>
<accession>A0A533I765</accession>
<dbReference type="PANTHER" id="PTHR30329:SF21">
    <property type="entry name" value="LIPOPROTEIN YIAD-RELATED"/>
    <property type="match status" value="1"/>
</dbReference>
<evidence type="ECO:0000259" key="3">
    <source>
        <dbReference type="PROSITE" id="PS51123"/>
    </source>
</evidence>
<dbReference type="GO" id="GO:0016020">
    <property type="term" value="C:membrane"/>
    <property type="evidence" value="ECO:0007669"/>
    <property type="project" value="UniProtKB-UniRule"/>
</dbReference>
<feature type="region of interest" description="Disordered" evidence="2">
    <location>
        <begin position="1"/>
        <end position="32"/>
    </location>
</feature>
<feature type="domain" description="OmpA-like" evidence="3">
    <location>
        <begin position="343"/>
        <end position="468"/>
    </location>
</feature>
<dbReference type="EMBL" id="VAFL01000010">
    <property type="protein sequence ID" value="TKW65890.1"/>
    <property type="molecule type" value="Genomic_DNA"/>
</dbReference>
<evidence type="ECO:0000313" key="4">
    <source>
        <dbReference type="EMBL" id="TKW65890.1"/>
    </source>
</evidence>
<protein>
    <submittedName>
        <fullName evidence="4">OmpA family protein</fullName>
    </submittedName>
</protein>
<keyword evidence="1" id="KW-0472">Membrane</keyword>